<sequence>MIVEKLLFQSYFKGVGIDWCLVSVMVEVDRILRPQGTFIVNNGMEKIGEIEKMMESLKWNVRMTHSRYGEGVISVQKSWWRPTEVETITSAIASERELV</sequence>
<dbReference type="PANTHER" id="PTHR10108">
    <property type="entry name" value="SAM-DEPENDENT METHYLTRANSFERASE"/>
    <property type="match status" value="1"/>
</dbReference>
<evidence type="ECO:0000256" key="3">
    <source>
        <dbReference type="ARBA" id="ARBA00022692"/>
    </source>
</evidence>
<evidence type="ECO:0000256" key="6">
    <source>
        <dbReference type="ARBA" id="ARBA00023180"/>
    </source>
</evidence>
<dbReference type="GO" id="GO:0032259">
    <property type="term" value="P:methylation"/>
    <property type="evidence" value="ECO:0007669"/>
    <property type="project" value="UniProtKB-KW"/>
</dbReference>
<accession>A0A816TVL8</accession>
<keyword evidence="6 7" id="KW-0325">Glycoprotein</keyword>
<keyword evidence="2 7" id="KW-0808">Transferase</keyword>
<dbReference type="GO" id="GO:0008168">
    <property type="term" value="F:methyltransferase activity"/>
    <property type="evidence" value="ECO:0007669"/>
    <property type="project" value="UniProtKB-UniRule"/>
</dbReference>
<dbReference type="InterPro" id="IPR004159">
    <property type="entry name" value="Put_SAM_MeTrfase"/>
</dbReference>
<keyword evidence="7" id="KW-0735">Signal-anchor</keyword>
<evidence type="ECO:0000256" key="1">
    <source>
        <dbReference type="ARBA" id="ARBA00022603"/>
    </source>
</evidence>
<dbReference type="EC" id="2.1.1.-" evidence="7"/>
<dbReference type="AlphaFoldDB" id="A0A816TVL8"/>
<protein>
    <recommendedName>
        <fullName evidence="7">Methyltransferase</fullName>
        <ecNumber evidence="7">2.1.1.-</ecNumber>
    </recommendedName>
</protein>
<keyword evidence="4" id="KW-1133">Transmembrane helix</keyword>
<reference evidence="8" key="1">
    <citation type="submission" date="2021-01" db="EMBL/GenBank/DDBJ databases">
        <authorList>
            <consortium name="Genoscope - CEA"/>
            <person name="William W."/>
        </authorList>
    </citation>
    <scope>NUCLEOTIDE SEQUENCE</scope>
</reference>
<keyword evidence="3" id="KW-0812">Transmembrane</keyword>
<dbReference type="EMBL" id="HG994359">
    <property type="protein sequence ID" value="CAF2100179.1"/>
    <property type="molecule type" value="Genomic_DNA"/>
</dbReference>
<organism evidence="8">
    <name type="scientific">Brassica napus</name>
    <name type="common">Rape</name>
    <dbReference type="NCBI Taxonomy" id="3708"/>
    <lineage>
        <taxon>Eukaryota</taxon>
        <taxon>Viridiplantae</taxon>
        <taxon>Streptophyta</taxon>
        <taxon>Embryophyta</taxon>
        <taxon>Tracheophyta</taxon>
        <taxon>Spermatophyta</taxon>
        <taxon>Magnoliopsida</taxon>
        <taxon>eudicotyledons</taxon>
        <taxon>Gunneridae</taxon>
        <taxon>Pentapetalae</taxon>
        <taxon>rosids</taxon>
        <taxon>malvids</taxon>
        <taxon>Brassicales</taxon>
        <taxon>Brassicaceae</taxon>
        <taxon>Brassiceae</taxon>
        <taxon>Brassica</taxon>
    </lineage>
</organism>
<gene>
    <name evidence="8" type="ORF">DARMORV10_A05P29730.1</name>
</gene>
<evidence type="ECO:0000256" key="7">
    <source>
        <dbReference type="RuleBase" id="RU366043"/>
    </source>
</evidence>
<dbReference type="GO" id="GO:0016020">
    <property type="term" value="C:membrane"/>
    <property type="evidence" value="ECO:0007669"/>
    <property type="project" value="UniProtKB-SubCell"/>
</dbReference>
<evidence type="ECO:0000313" key="8">
    <source>
        <dbReference type="EMBL" id="CAF2100179.1"/>
    </source>
</evidence>
<keyword evidence="1 7" id="KW-0489">Methyltransferase</keyword>
<comment type="similarity">
    <text evidence="7">Belongs to the methyltransferase superfamily.</text>
</comment>
<evidence type="ECO:0000256" key="4">
    <source>
        <dbReference type="ARBA" id="ARBA00022989"/>
    </source>
</evidence>
<proteinExistence type="inferred from homology"/>
<evidence type="ECO:0000256" key="2">
    <source>
        <dbReference type="ARBA" id="ARBA00022679"/>
    </source>
</evidence>
<dbReference type="PANTHER" id="PTHR10108:SF1141">
    <property type="entry name" value="METHYLTRANSFERASE PMT24-RELATED"/>
    <property type="match status" value="1"/>
</dbReference>
<dbReference type="Proteomes" id="UP001295469">
    <property type="component" value="Chromosome A05"/>
</dbReference>
<dbReference type="Pfam" id="PF03141">
    <property type="entry name" value="Methyltransf_29"/>
    <property type="match status" value="1"/>
</dbReference>
<name>A0A816TVL8_BRANA</name>
<comment type="subcellular location">
    <subcellularLocation>
        <location evidence="7">Membrane</location>
        <topology evidence="7">Single-pass type II membrane protein</topology>
    </subcellularLocation>
</comment>
<keyword evidence="5" id="KW-0472">Membrane</keyword>
<evidence type="ECO:0000256" key="5">
    <source>
        <dbReference type="ARBA" id="ARBA00023136"/>
    </source>
</evidence>